<evidence type="ECO:0000256" key="4">
    <source>
        <dbReference type="ARBA" id="ARBA00022692"/>
    </source>
</evidence>
<evidence type="ECO:0000256" key="7">
    <source>
        <dbReference type="SAM" id="Phobius"/>
    </source>
</evidence>
<dbReference type="EMBL" id="JABFUC010000026">
    <property type="protein sequence ID" value="MCG6659867.1"/>
    <property type="molecule type" value="Genomic_DNA"/>
</dbReference>
<keyword evidence="5 7" id="KW-1133">Transmembrane helix</keyword>
<sequence>MSAFYALLAAVLCAMALVGLFRFADPLRRVLALNVLASAVFLLLVTLAQSAEGIDPVPHAMVLTGIVVAVSTTAAALALVVHGQGRHRDPGQSP</sequence>
<evidence type="ECO:0008006" key="10">
    <source>
        <dbReference type="Google" id="ProtNLM"/>
    </source>
</evidence>
<reference evidence="8 9" key="1">
    <citation type="submission" date="2020-05" db="EMBL/GenBank/DDBJ databases">
        <title>Comparative genomic analysis of denitrifying bacteria from Halomonas genus.</title>
        <authorList>
            <person name="Wang L."/>
            <person name="Shao Z."/>
        </authorList>
    </citation>
    <scope>NUCLEOTIDE SEQUENCE [LARGE SCALE GENOMIC DNA]</scope>
    <source>
        <strain evidence="8 9">A4</strain>
    </source>
</reference>
<evidence type="ECO:0000313" key="8">
    <source>
        <dbReference type="EMBL" id="MCG6659867.1"/>
    </source>
</evidence>
<gene>
    <name evidence="8" type="ORF">HOP52_19160</name>
</gene>
<protein>
    <recommendedName>
        <fullName evidence="10">NADH dehydrogenase subunit 4L</fullName>
    </recommendedName>
</protein>
<feature type="transmembrane region" description="Helical" evidence="7">
    <location>
        <begin position="60"/>
        <end position="81"/>
    </location>
</feature>
<keyword evidence="9" id="KW-1185">Reference proteome</keyword>
<dbReference type="RefSeq" id="WP_238979136.1">
    <property type="nucleotide sequence ID" value="NZ_JABFUC010000026.1"/>
</dbReference>
<evidence type="ECO:0000256" key="2">
    <source>
        <dbReference type="ARBA" id="ARBA00010388"/>
    </source>
</evidence>
<evidence type="ECO:0000256" key="1">
    <source>
        <dbReference type="ARBA" id="ARBA00004651"/>
    </source>
</evidence>
<dbReference type="PANTHER" id="PTHR34583">
    <property type="entry name" value="ANTIPORTER SUBUNIT MNHC2-RELATED"/>
    <property type="match status" value="1"/>
</dbReference>
<comment type="similarity">
    <text evidence="2">Belongs to the CPA3 antiporters (TC 2.A.63) subunit C family.</text>
</comment>
<keyword evidence="4 7" id="KW-0812">Transmembrane</keyword>
<evidence type="ECO:0000256" key="6">
    <source>
        <dbReference type="ARBA" id="ARBA00023136"/>
    </source>
</evidence>
<keyword evidence="6 7" id="KW-0472">Membrane</keyword>
<evidence type="ECO:0000256" key="5">
    <source>
        <dbReference type="ARBA" id="ARBA00022989"/>
    </source>
</evidence>
<evidence type="ECO:0000313" key="9">
    <source>
        <dbReference type="Proteomes" id="UP000814385"/>
    </source>
</evidence>
<name>A0ABS9PDL6_9GAMM</name>
<accession>A0ABS9PDL6</accession>
<feature type="transmembrane region" description="Helical" evidence="7">
    <location>
        <begin position="31"/>
        <end position="48"/>
    </location>
</feature>
<keyword evidence="3" id="KW-1003">Cell membrane</keyword>
<dbReference type="PANTHER" id="PTHR34583:SF2">
    <property type="entry name" value="ANTIPORTER SUBUNIT MNHC2-RELATED"/>
    <property type="match status" value="1"/>
</dbReference>
<feature type="transmembrane region" description="Helical" evidence="7">
    <location>
        <begin position="6"/>
        <end position="24"/>
    </location>
</feature>
<proteinExistence type="inferred from homology"/>
<organism evidence="8 9">
    <name type="scientific">Billgrantia campisalis</name>
    <dbReference type="NCBI Taxonomy" id="74661"/>
    <lineage>
        <taxon>Bacteria</taxon>
        <taxon>Pseudomonadati</taxon>
        <taxon>Pseudomonadota</taxon>
        <taxon>Gammaproteobacteria</taxon>
        <taxon>Oceanospirillales</taxon>
        <taxon>Halomonadaceae</taxon>
        <taxon>Billgrantia</taxon>
    </lineage>
</organism>
<dbReference type="Pfam" id="PF00420">
    <property type="entry name" value="Oxidored_q2"/>
    <property type="match status" value="1"/>
</dbReference>
<comment type="subcellular location">
    <subcellularLocation>
        <location evidence="1">Cell membrane</location>
        <topology evidence="1">Multi-pass membrane protein</topology>
    </subcellularLocation>
</comment>
<dbReference type="InterPro" id="IPR039428">
    <property type="entry name" value="NUOK/Mnh_C1-like"/>
</dbReference>
<dbReference type="Proteomes" id="UP000814385">
    <property type="component" value="Unassembled WGS sequence"/>
</dbReference>
<comment type="caution">
    <text evidence="8">The sequence shown here is derived from an EMBL/GenBank/DDBJ whole genome shotgun (WGS) entry which is preliminary data.</text>
</comment>
<dbReference type="Gene3D" id="1.10.287.3510">
    <property type="match status" value="1"/>
</dbReference>
<dbReference type="InterPro" id="IPR050601">
    <property type="entry name" value="CPA3_antiporter_subunitC"/>
</dbReference>
<evidence type="ECO:0000256" key="3">
    <source>
        <dbReference type="ARBA" id="ARBA00022475"/>
    </source>
</evidence>